<dbReference type="EMBL" id="JAVFHQ010000103">
    <property type="protein sequence ID" value="KAK4539287.1"/>
    <property type="molecule type" value="Genomic_DNA"/>
</dbReference>
<feature type="compositionally biased region" description="Basic and acidic residues" evidence="1">
    <location>
        <begin position="159"/>
        <end position="169"/>
    </location>
</feature>
<evidence type="ECO:0000313" key="2">
    <source>
        <dbReference type="EMBL" id="KAK4539287.1"/>
    </source>
</evidence>
<organism evidence="2 3">
    <name type="scientific">Oleoguttula mirabilis</name>
    <dbReference type="NCBI Taxonomy" id="1507867"/>
    <lineage>
        <taxon>Eukaryota</taxon>
        <taxon>Fungi</taxon>
        <taxon>Dikarya</taxon>
        <taxon>Ascomycota</taxon>
        <taxon>Pezizomycotina</taxon>
        <taxon>Dothideomycetes</taxon>
        <taxon>Dothideomycetidae</taxon>
        <taxon>Mycosphaerellales</taxon>
        <taxon>Teratosphaeriaceae</taxon>
        <taxon>Oleoguttula</taxon>
    </lineage>
</organism>
<feature type="region of interest" description="Disordered" evidence="1">
    <location>
        <begin position="147"/>
        <end position="169"/>
    </location>
</feature>
<dbReference type="Proteomes" id="UP001324427">
    <property type="component" value="Unassembled WGS sequence"/>
</dbReference>
<evidence type="ECO:0000256" key="1">
    <source>
        <dbReference type="SAM" id="MobiDB-lite"/>
    </source>
</evidence>
<comment type="caution">
    <text evidence="2">The sequence shown here is derived from an EMBL/GenBank/DDBJ whole genome shotgun (WGS) entry which is preliminary data.</text>
</comment>
<dbReference type="AlphaFoldDB" id="A0AAV9J4V3"/>
<accession>A0AAV9J4V3</accession>
<proteinExistence type="predicted"/>
<evidence type="ECO:0000313" key="3">
    <source>
        <dbReference type="Proteomes" id="UP001324427"/>
    </source>
</evidence>
<name>A0AAV9J4V3_9PEZI</name>
<gene>
    <name evidence="2" type="ORF">LTR36_000813</name>
</gene>
<keyword evidence="3" id="KW-1185">Reference proteome</keyword>
<sequence>MQNHIFRPIPNFENLPEPGNREERVKLIIANLEEHHEGVRASILEEGRRKLQSLHNDAPPSAGMDIDSTCILQPDHTQLIANLSAPYVEGSGDPCALPGLLPQQLDPHMRQAPVPPVLAIAQEATQQLEAYDKHAKETRDYYAKALERMRASSGAQTEGTRDPRRMPTG</sequence>
<reference evidence="2 3" key="1">
    <citation type="submission" date="2021-11" db="EMBL/GenBank/DDBJ databases">
        <title>Black yeast isolated from Biological Soil Crust.</title>
        <authorList>
            <person name="Kurbessoian T."/>
        </authorList>
    </citation>
    <scope>NUCLEOTIDE SEQUENCE [LARGE SCALE GENOMIC DNA]</scope>
    <source>
        <strain evidence="2 3">CCFEE 5522</strain>
    </source>
</reference>
<protein>
    <submittedName>
        <fullName evidence="2">Uncharacterized protein</fullName>
    </submittedName>
</protein>